<dbReference type="HOGENOM" id="CLU_038342_0_0_6"/>
<evidence type="ECO:0000313" key="3">
    <source>
        <dbReference type="EMBL" id="ENW02958.1"/>
    </source>
</evidence>
<dbReference type="AlphaFoldDB" id="N9DXL3"/>
<organism evidence="3 4">
    <name type="scientific">Acinetobacter beijerinckii CIP 110307</name>
    <dbReference type="NCBI Taxonomy" id="1217648"/>
    <lineage>
        <taxon>Bacteria</taxon>
        <taxon>Pseudomonadati</taxon>
        <taxon>Pseudomonadota</taxon>
        <taxon>Gammaproteobacteria</taxon>
        <taxon>Moraxellales</taxon>
        <taxon>Moraxellaceae</taxon>
        <taxon>Acinetobacter</taxon>
    </lineage>
</organism>
<keyword evidence="1" id="KW-0175">Coiled coil</keyword>
<reference evidence="3 4" key="1">
    <citation type="submission" date="2013-02" db="EMBL/GenBank/DDBJ databases">
        <title>The Genome Sequence of Acinetobacter beijerinckii CIP 110307.</title>
        <authorList>
            <consortium name="The Broad Institute Genome Sequencing Platform"/>
            <consortium name="The Broad Institute Genome Sequencing Center for Infectious Disease"/>
            <person name="Cerqueira G."/>
            <person name="Feldgarden M."/>
            <person name="Courvalin P."/>
            <person name="Perichon B."/>
            <person name="Grillot-Courvalin C."/>
            <person name="Clermont D."/>
            <person name="Rocha E."/>
            <person name="Yoon E.-J."/>
            <person name="Nemec A."/>
            <person name="Walker B."/>
            <person name="Young S.K."/>
            <person name="Zeng Q."/>
            <person name="Gargeya S."/>
            <person name="Fitzgerald M."/>
            <person name="Haas B."/>
            <person name="Abouelleil A."/>
            <person name="Alvarado L."/>
            <person name="Arachchi H.M."/>
            <person name="Berlin A.M."/>
            <person name="Chapman S.B."/>
            <person name="Dewar J."/>
            <person name="Goldberg J."/>
            <person name="Griggs A."/>
            <person name="Gujja S."/>
            <person name="Hansen M."/>
            <person name="Howarth C."/>
            <person name="Imamovic A."/>
            <person name="Larimer J."/>
            <person name="McCowan C."/>
            <person name="Murphy C."/>
            <person name="Neiman D."/>
            <person name="Pearson M."/>
            <person name="Priest M."/>
            <person name="Roberts A."/>
            <person name="Saif S."/>
            <person name="Shea T."/>
            <person name="Sisk P."/>
            <person name="Sykes S."/>
            <person name="Wortman J."/>
            <person name="Nusbaum C."/>
            <person name="Birren B."/>
        </authorList>
    </citation>
    <scope>NUCLEOTIDE SEQUENCE [LARGE SCALE GENOMIC DNA]</scope>
    <source>
        <strain evidence="3 4">CIP 110307</strain>
    </source>
</reference>
<evidence type="ECO:0008006" key="5">
    <source>
        <dbReference type="Google" id="ProtNLM"/>
    </source>
</evidence>
<sequence length="474" mass="51436">MNKKIKALVLGVALGSASVSVNSSQSMGDVFDQINSYGNVAGGAAIEGQTMNYYTGGSAFVRIPKNTYNLASLTPPSASAGCGGIDLYSGGFSFINKEQFVAMAKNIGSNALGYGFKLAIQNLCPTCDNVMQALQSTTQAINRMNIDSCEAAKGIVNATTAQLDLKGREQSAINYGTFKNIFSDITDAWGGIKGNAGKTEQVNQSVQQNDPNLKDHTPTNGNLTWKALSRAGLTTTEKQMIMGMVGTVAITKDSNNNNIVKPYARRVNNITDFIGKPGETSVKLPVWACANGTGIDQCTELTAAEQNSTSFYWMVKLKLDGLINAISNRQNIANSQELIDFVNVTDIPVYKLVAVNTRYGNGDAARFALNNYYELLAAKYAQAYVEMVARDVNAALDNYLAGTQSELYSQELKRLKEEIIQLRAEINTSISTTYQRTNVAYNIAMEVNQMERTLHSNMSQSLRQSVNFANSLQQ</sequence>
<dbReference type="STRING" id="262668.GCA_000931715_00076"/>
<accession>N9DXL3</accession>
<feature type="signal peptide" evidence="2">
    <location>
        <begin position="1"/>
        <end position="21"/>
    </location>
</feature>
<keyword evidence="2" id="KW-0732">Signal</keyword>
<dbReference type="eggNOG" id="ENOG502ZB1J">
    <property type="taxonomic scope" value="Bacteria"/>
</dbReference>
<dbReference type="PATRIC" id="fig|1217648.3.peg.3275"/>
<evidence type="ECO:0000256" key="1">
    <source>
        <dbReference type="SAM" id="Coils"/>
    </source>
</evidence>
<name>N9DXL3_9GAMM</name>
<feature type="chain" id="PRO_5004141279" description="Conjugal transfer protein TraH" evidence="2">
    <location>
        <begin position="22"/>
        <end position="474"/>
    </location>
</feature>
<dbReference type="EMBL" id="APQL01000013">
    <property type="protein sequence ID" value="ENW02958.1"/>
    <property type="molecule type" value="Genomic_DNA"/>
</dbReference>
<dbReference type="GeneID" id="29858250"/>
<evidence type="ECO:0000313" key="4">
    <source>
        <dbReference type="Proteomes" id="UP000017670"/>
    </source>
</evidence>
<protein>
    <recommendedName>
        <fullName evidence="5">Conjugal transfer protein TraH</fullName>
    </recommendedName>
</protein>
<dbReference type="Proteomes" id="UP000017670">
    <property type="component" value="Unassembled WGS sequence"/>
</dbReference>
<keyword evidence="4" id="KW-1185">Reference proteome</keyword>
<proteinExistence type="predicted"/>
<comment type="caution">
    <text evidence="3">The sequence shown here is derived from an EMBL/GenBank/DDBJ whole genome shotgun (WGS) entry which is preliminary data.</text>
</comment>
<evidence type="ECO:0000256" key="2">
    <source>
        <dbReference type="SAM" id="SignalP"/>
    </source>
</evidence>
<dbReference type="RefSeq" id="WP_005063338.1">
    <property type="nucleotide sequence ID" value="NZ_KB849767.1"/>
</dbReference>
<dbReference type="InterPro" id="IPR010927">
    <property type="entry name" value="T4SS_TraH"/>
</dbReference>
<gene>
    <name evidence="3" type="ORF">F933_03364</name>
</gene>
<dbReference type="Pfam" id="PF06122">
    <property type="entry name" value="TraH"/>
    <property type="match status" value="1"/>
</dbReference>
<feature type="coiled-coil region" evidence="1">
    <location>
        <begin position="405"/>
        <end position="432"/>
    </location>
</feature>